<dbReference type="AlphaFoldDB" id="A0A3A1TV06"/>
<comment type="caution">
    <text evidence="1">The sequence shown here is derived from an EMBL/GenBank/DDBJ whole genome shotgun (WGS) entry which is preliminary data.</text>
</comment>
<sequence>MFVMPSYRVVLTVGRVHPGGNAQAVLPAAANAVGALTTVEAKSVGVRQGRAEATVRFEAVDDEIAKQIAPVAAQSAGAHAEILEVALRRQNGTRWPLVA</sequence>
<gene>
    <name evidence="1" type="ORF">D1781_11180</name>
</gene>
<organism evidence="1 2">
    <name type="scientific">Amnibacterium setariae</name>
    <dbReference type="NCBI Taxonomy" id="2306585"/>
    <lineage>
        <taxon>Bacteria</taxon>
        <taxon>Bacillati</taxon>
        <taxon>Actinomycetota</taxon>
        <taxon>Actinomycetes</taxon>
        <taxon>Micrococcales</taxon>
        <taxon>Microbacteriaceae</taxon>
        <taxon>Amnibacterium</taxon>
    </lineage>
</organism>
<name>A0A3A1TV06_9MICO</name>
<proteinExistence type="predicted"/>
<protein>
    <submittedName>
        <fullName evidence="1">Uncharacterized protein</fullName>
    </submittedName>
</protein>
<evidence type="ECO:0000313" key="2">
    <source>
        <dbReference type="Proteomes" id="UP000265742"/>
    </source>
</evidence>
<reference evidence="2" key="1">
    <citation type="submission" date="2018-09" db="EMBL/GenBank/DDBJ databases">
        <authorList>
            <person name="Kim I."/>
        </authorList>
    </citation>
    <scope>NUCLEOTIDE SEQUENCE [LARGE SCALE GENOMIC DNA]</scope>
    <source>
        <strain evidence="2">DD4a</strain>
    </source>
</reference>
<dbReference type="EMBL" id="QXTG01000002">
    <property type="protein sequence ID" value="RIX28052.1"/>
    <property type="molecule type" value="Genomic_DNA"/>
</dbReference>
<accession>A0A3A1TV06</accession>
<evidence type="ECO:0000313" key="1">
    <source>
        <dbReference type="EMBL" id="RIX28052.1"/>
    </source>
</evidence>
<dbReference type="Proteomes" id="UP000265742">
    <property type="component" value="Unassembled WGS sequence"/>
</dbReference>
<keyword evidence="2" id="KW-1185">Reference proteome</keyword>